<gene>
    <name evidence="3" type="ORF">BGZ96_011285</name>
</gene>
<evidence type="ECO:0000256" key="1">
    <source>
        <dbReference type="SAM" id="SignalP"/>
    </source>
</evidence>
<comment type="caution">
    <text evidence="3">The sequence shown here is derived from an EMBL/GenBank/DDBJ whole genome shotgun (WGS) entry which is preliminary data.</text>
</comment>
<protein>
    <recommendedName>
        <fullName evidence="2">SCP domain-containing protein</fullName>
    </recommendedName>
</protein>
<dbReference type="Pfam" id="PF00188">
    <property type="entry name" value="CAP"/>
    <property type="match status" value="1"/>
</dbReference>
<keyword evidence="4" id="KW-1185">Reference proteome</keyword>
<keyword evidence="1" id="KW-0732">Signal</keyword>
<feature type="chain" id="PRO_5046653675" description="SCP domain-containing protein" evidence="1">
    <location>
        <begin position="22"/>
        <end position="202"/>
    </location>
</feature>
<evidence type="ECO:0000259" key="2">
    <source>
        <dbReference type="SMART" id="SM00198"/>
    </source>
</evidence>
<dbReference type="InterPro" id="IPR035940">
    <property type="entry name" value="CAP_sf"/>
</dbReference>
<dbReference type="SMART" id="SM00198">
    <property type="entry name" value="SCP"/>
    <property type="match status" value="1"/>
</dbReference>
<dbReference type="EMBL" id="JAAAIM010000784">
    <property type="protein sequence ID" value="KAG0284337.1"/>
    <property type="molecule type" value="Genomic_DNA"/>
</dbReference>
<organism evidence="3 4">
    <name type="scientific">Linnemannia gamsii</name>
    <dbReference type="NCBI Taxonomy" id="64522"/>
    <lineage>
        <taxon>Eukaryota</taxon>
        <taxon>Fungi</taxon>
        <taxon>Fungi incertae sedis</taxon>
        <taxon>Mucoromycota</taxon>
        <taxon>Mortierellomycotina</taxon>
        <taxon>Mortierellomycetes</taxon>
        <taxon>Mortierellales</taxon>
        <taxon>Mortierellaceae</taxon>
        <taxon>Linnemannia</taxon>
    </lineage>
</organism>
<dbReference type="PRINTS" id="PR00837">
    <property type="entry name" value="V5TPXLIKE"/>
</dbReference>
<dbReference type="InterPro" id="IPR018244">
    <property type="entry name" value="Allrgn_V5/Tpx1_CS"/>
</dbReference>
<accession>A0ABQ7JSJ5</accession>
<proteinExistence type="predicted"/>
<reference evidence="3 4" key="1">
    <citation type="journal article" date="2020" name="Fungal Divers.">
        <title>Resolving the Mortierellaceae phylogeny through synthesis of multi-gene phylogenetics and phylogenomics.</title>
        <authorList>
            <person name="Vandepol N."/>
            <person name="Liber J."/>
            <person name="Desiro A."/>
            <person name="Na H."/>
            <person name="Kennedy M."/>
            <person name="Barry K."/>
            <person name="Grigoriev I.V."/>
            <person name="Miller A.N."/>
            <person name="O'Donnell K."/>
            <person name="Stajich J.E."/>
            <person name="Bonito G."/>
        </authorList>
    </citation>
    <scope>NUCLEOTIDE SEQUENCE [LARGE SCALE GENOMIC DNA]</scope>
    <source>
        <strain evidence="3 4">AD045</strain>
    </source>
</reference>
<dbReference type="SUPFAM" id="SSF55797">
    <property type="entry name" value="PR-1-like"/>
    <property type="match status" value="1"/>
</dbReference>
<dbReference type="PANTHER" id="PTHR10334">
    <property type="entry name" value="CYSTEINE-RICH SECRETORY PROTEIN-RELATED"/>
    <property type="match status" value="1"/>
</dbReference>
<sequence length="202" mass="22381">MVKFTTLFVATVAIFAASASAQVSTPPVDASAITLPYEEPEGNYTISDDDVHLEKRAAKAKGVLSAAEQKSILDTHNKYRARHGAKPLKWNAKAASFGNNWIQACEFKHSGGKYGENLAAGYKNFKTGIDAWYNEVSKYNYKNPGFSMATGHFTQVVWKSTKSVGCAKKFCPKSNWTIYICNYEGPGNYQGQYEKNVLPRKK</sequence>
<name>A0ABQ7JSJ5_9FUNG</name>
<evidence type="ECO:0000313" key="3">
    <source>
        <dbReference type="EMBL" id="KAG0284337.1"/>
    </source>
</evidence>
<evidence type="ECO:0000313" key="4">
    <source>
        <dbReference type="Proteomes" id="UP001194696"/>
    </source>
</evidence>
<feature type="signal peptide" evidence="1">
    <location>
        <begin position="1"/>
        <end position="21"/>
    </location>
</feature>
<dbReference type="InterPro" id="IPR001283">
    <property type="entry name" value="CRISP-related"/>
</dbReference>
<dbReference type="Gene3D" id="3.40.33.10">
    <property type="entry name" value="CAP"/>
    <property type="match status" value="1"/>
</dbReference>
<feature type="domain" description="SCP" evidence="2">
    <location>
        <begin position="67"/>
        <end position="191"/>
    </location>
</feature>
<dbReference type="PROSITE" id="PS01009">
    <property type="entry name" value="CRISP_1"/>
    <property type="match status" value="1"/>
</dbReference>
<dbReference type="Proteomes" id="UP001194696">
    <property type="component" value="Unassembled WGS sequence"/>
</dbReference>
<dbReference type="InterPro" id="IPR014044">
    <property type="entry name" value="CAP_dom"/>
</dbReference>